<reference evidence="3" key="1">
    <citation type="submission" date="2023-10" db="EMBL/GenBank/DDBJ databases">
        <authorList>
            <person name="Hackl T."/>
        </authorList>
    </citation>
    <scope>NUCLEOTIDE SEQUENCE</scope>
</reference>
<gene>
    <name evidence="3" type="ORF">KHLLAP_LOCUS6908</name>
</gene>
<dbReference type="Pfam" id="PF01822">
    <property type="entry name" value="WSC"/>
    <property type="match status" value="1"/>
</dbReference>
<evidence type="ECO:0000313" key="3">
    <source>
        <dbReference type="EMBL" id="CAJ2506440.1"/>
    </source>
</evidence>
<proteinExistence type="predicted"/>
<feature type="signal peptide" evidence="1">
    <location>
        <begin position="1"/>
        <end position="21"/>
    </location>
</feature>
<feature type="domain" description="WSC" evidence="2">
    <location>
        <begin position="35"/>
        <end position="129"/>
    </location>
</feature>
<feature type="chain" id="PRO_5042558634" evidence="1">
    <location>
        <begin position="22"/>
        <end position="220"/>
    </location>
</feature>
<protein>
    <submittedName>
        <fullName evidence="3">Uu.00g005700.m01.CDS01</fullName>
    </submittedName>
</protein>
<keyword evidence="4" id="KW-1185">Reference proteome</keyword>
<evidence type="ECO:0000259" key="2">
    <source>
        <dbReference type="PROSITE" id="PS51212"/>
    </source>
</evidence>
<dbReference type="Proteomes" id="UP001295740">
    <property type="component" value="Unassembled WGS sequence"/>
</dbReference>
<keyword evidence="1" id="KW-0732">Signal</keyword>
<evidence type="ECO:0000313" key="4">
    <source>
        <dbReference type="Proteomes" id="UP001295740"/>
    </source>
</evidence>
<sequence length="220" mass="23422">MAAVKSFAAIAALGLIHLAQAWYNDLPNCLSPFDPFVYSGCYDNGQPGQPQALSLRTDEDQQNMTVEDCVSACKGNGYRLAGLGYYGVCYCGQTVSTALLDESECSFPCTGNSSQTCGGDTQVNIYMDPTFPTIAEPSIGEYAPVGCWTDDSPNGKALFYRQESLDSSTMTTETCLSSCLAGGFPFAGTEVSIPSPSTFPVPPFQAKAMARYDQDSITTS</sequence>
<accession>A0AAI8VK66</accession>
<comment type="caution">
    <text evidence="3">The sequence shown here is derived from an EMBL/GenBank/DDBJ whole genome shotgun (WGS) entry which is preliminary data.</text>
</comment>
<name>A0AAI8VK66_9PEZI</name>
<organism evidence="3 4">
    <name type="scientific">Anthostomella pinea</name>
    <dbReference type="NCBI Taxonomy" id="933095"/>
    <lineage>
        <taxon>Eukaryota</taxon>
        <taxon>Fungi</taxon>
        <taxon>Dikarya</taxon>
        <taxon>Ascomycota</taxon>
        <taxon>Pezizomycotina</taxon>
        <taxon>Sordariomycetes</taxon>
        <taxon>Xylariomycetidae</taxon>
        <taxon>Xylariales</taxon>
        <taxon>Xylariaceae</taxon>
        <taxon>Anthostomella</taxon>
    </lineage>
</organism>
<dbReference type="PANTHER" id="PTHR43662">
    <property type="match status" value="1"/>
</dbReference>
<dbReference type="EMBL" id="CAUWAG010000008">
    <property type="protein sequence ID" value="CAJ2506440.1"/>
    <property type="molecule type" value="Genomic_DNA"/>
</dbReference>
<dbReference type="PANTHER" id="PTHR43662:SF3">
    <property type="entry name" value="DOMAIN PROTEIN, PUTATIVE (AFU_ORTHOLOGUE AFUA_6G11970)-RELATED"/>
    <property type="match status" value="1"/>
</dbReference>
<dbReference type="AlphaFoldDB" id="A0AAI8VK66"/>
<evidence type="ECO:0000256" key="1">
    <source>
        <dbReference type="SAM" id="SignalP"/>
    </source>
</evidence>
<dbReference type="PROSITE" id="PS51212">
    <property type="entry name" value="WSC"/>
    <property type="match status" value="1"/>
</dbReference>
<dbReference type="InterPro" id="IPR002889">
    <property type="entry name" value="WSC_carb-bd"/>
</dbReference>
<dbReference type="SMART" id="SM00321">
    <property type="entry name" value="WSC"/>
    <property type="match status" value="1"/>
</dbReference>